<accession>A0A5J4YY24</accession>
<dbReference type="Proteomes" id="UP000324585">
    <property type="component" value="Unassembled WGS sequence"/>
</dbReference>
<evidence type="ECO:0000313" key="4">
    <source>
        <dbReference type="EMBL" id="KAA8495377.1"/>
    </source>
</evidence>
<protein>
    <recommendedName>
        <fullName evidence="3">SAM domain-containing protein</fullName>
    </recommendedName>
</protein>
<name>A0A5J4YY24_PORPP</name>
<sequence>MLARRRDPDAAPPPPRKRATRASRRRANDDDDGVSSSTKSSYDWMFNGGKQLFASGLSNFRNASASEKGVYVAGAMVGLWAVSAAVSAVLHVTAALAFGAVAVAAVPVVFATAASAGFVALGITALAGVGVLVLTAPIMAVFALLKVAVPLAGGFYIVSRVSPSLGGKLSDFAGSVATGLPSFISSSVSAKNPASQNPTVPAEPTASERLSEVTKPSSEQYLINDKLNKDLLRSFDERFRKRRERHRDVKRWSVDDVAEEMGLEGLGEFAPRFIEQNIDGRVALALSEDDLRMELGASLTLGERKRILLWLRKLQALEKERS</sequence>
<comment type="caution">
    <text evidence="4">The sequence shown here is derived from an EMBL/GenBank/DDBJ whole genome shotgun (WGS) entry which is preliminary data.</text>
</comment>
<feature type="transmembrane region" description="Helical" evidence="2">
    <location>
        <begin position="131"/>
        <end position="158"/>
    </location>
</feature>
<dbReference type="Gene3D" id="1.10.150.50">
    <property type="entry name" value="Transcription Factor, Ets-1"/>
    <property type="match status" value="1"/>
</dbReference>
<feature type="compositionally biased region" description="Polar residues" evidence="1">
    <location>
        <begin position="188"/>
        <end position="199"/>
    </location>
</feature>
<evidence type="ECO:0000259" key="3">
    <source>
        <dbReference type="PROSITE" id="PS50105"/>
    </source>
</evidence>
<keyword evidence="2" id="KW-0472">Membrane</keyword>
<dbReference type="SMART" id="SM00454">
    <property type="entry name" value="SAM"/>
    <property type="match status" value="1"/>
</dbReference>
<evidence type="ECO:0000256" key="2">
    <source>
        <dbReference type="SAM" id="Phobius"/>
    </source>
</evidence>
<feature type="compositionally biased region" description="Basic residues" evidence="1">
    <location>
        <begin position="15"/>
        <end position="25"/>
    </location>
</feature>
<dbReference type="EMBL" id="VRMN01000003">
    <property type="protein sequence ID" value="KAA8495377.1"/>
    <property type="molecule type" value="Genomic_DNA"/>
</dbReference>
<proteinExistence type="predicted"/>
<dbReference type="InterPro" id="IPR001660">
    <property type="entry name" value="SAM"/>
</dbReference>
<dbReference type="SUPFAM" id="SSF47769">
    <property type="entry name" value="SAM/Pointed domain"/>
    <property type="match status" value="1"/>
</dbReference>
<keyword evidence="5" id="KW-1185">Reference proteome</keyword>
<feature type="domain" description="SAM" evidence="3">
    <location>
        <begin position="252"/>
        <end position="317"/>
    </location>
</feature>
<dbReference type="OrthoDB" id="422827at2759"/>
<feature type="region of interest" description="Disordered" evidence="1">
    <location>
        <begin position="188"/>
        <end position="213"/>
    </location>
</feature>
<gene>
    <name evidence="4" type="ORF">FVE85_1532</name>
</gene>
<keyword evidence="2" id="KW-0812">Transmembrane</keyword>
<feature type="transmembrane region" description="Helical" evidence="2">
    <location>
        <begin position="96"/>
        <end position="119"/>
    </location>
</feature>
<keyword evidence="2" id="KW-1133">Transmembrane helix</keyword>
<dbReference type="InterPro" id="IPR013761">
    <property type="entry name" value="SAM/pointed_sf"/>
</dbReference>
<evidence type="ECO:0000256" key="1">
    <source>
        <dbReference type="SAM" id="MobiDB-lite"/>
    </source>
</evidence>
<feature type="region of interest" description="Disordered" evidence="1">
    <location>
        <begin position="1"/>
        <end position="39"/>
    </location>
</feature>
<reference evidence="5" key="1">
    <citation type="journal article" date="2019" name="Nat. Commun.">
        <title>Expansion of phycobilisome linker gene families in mesophilic red algae.</title>
        <authorList>
            <person name="Lee J."/>
            <person name="Kim D."/>
            <person name="Bhattacharya D."/>
            <person name="Yoon H.S."/>
        </authorList>
    </citation>
    <scope>NUCLEOTIDE SEQUENCE [LARGE SCALE GENOMIC DNA]</scope>
    <source>
        <strain evidence="5">CCMP 1328</strain>
    </source>
</reference>
<evidence type="ECO:0000313" key="5">
    <source>
        <dbReference type="Proteomes" id="UP000324585"/>
    </source>
</evidence>
<dbReference type="Pfam" id="PF07647">
    <property type="entry name" value="SAM_2"/>
    <property type="match status" value="1"/>
</dbReference>
<dbReference type="AlphaFoldDB" id="A0A5J4YY24"/>
<dbReference type="PROSITE" id="PS50105">
    <property type="entry name" value="SAM_DOMAIN"/>
    <property type="match status" value="1"/>
</dbReference>
<feature type="transmembrane region" description="Helical" evidence="2">
    <location>
        <begin position="70"/>
        <end position="90"/>
    </location>
</feature>
<organism evidence="4 5">
    <name type="scientific">Porphyridium purpureum</name>
    <name type="common">Red alga</name>
    <name type="synonym">Porphyridium cruentum</name>
    <dbReference type="NCBI Taxonomy" id="35688"/>
    <lineage>
        <taxon>Eukaryota</taxon>
        <taxon>Rhodophyta</taxon>
        <taxon>Bangiophyceae</taxon>
        <taxon>Porphyridiales</taxon>
        <taxon>Porphyridiaceae</taxon>
        <taxon>Porphyridium</taxon>
    </lineage>
</organism>